<name>A0A0F9HMG3_9ZZZZ</name>
<dbReference type="EMBL" id="LAZR01024080">
    <property type="protein sequence ID" value="KKL76332.1"/>
    <property type="molecule type" value="Genomic_DNA"/>
</dbReference>
<comment type="caution">
    <text evidence="1">The sequence shown here is derived from an EMBL/GenBank/DDBJ whole genome shotgun (WGS) entry which is preliminary data.</text>
</comment>
<reference evidence="1" key="1">
    <citation type="journal article" date="2015" name="Nature">
        <title>Complex archaea that bridge the gap between prokaryotes and eukaryotes.</title>
        <authorList>
            <person name="Spang A."/>
            <person name="Saw J.H."/>
            <person name="Jorgensen S.L."/>
            <person name="Zaremba-Niedzwiedzka K."/>
            <person name="Martijn J."/>
            <person name="Lind A.E."/>
            <person name="van Eijk R."/>
            <person name="Schleper C."/>
            <person name="Guy L."/>
            <person name="Ettema T.J."/>
        </authorList>
    </citation>
    <scope>NUCLEOTIDE SEQUENCE</scope>
</reference>
<sequence>MAMRAKDKYPQILSVDLTATAADITTILQIPLPVARVPGTRKVTVFEILKIQFTQANSNALPIAANTSMYMSLSTVRDPNGGVASTNAQILANIRDPRTFAHHWLIVELITSGAIAVHQPYELNFEDSNGRGILVATDSIFLTNMSIALTVVNNVFAKIFYRFVDVNPIEFIGIVQSQQG</sequence>
<gene>
    <name evidence="1" type="ORF">LCGC14_2045930</name>
</gene>
<protein>
    <submittedName>
        <fullName evidence="1">Uncharacterized protein</fullName>
    </submittedName>
</protein>
<accession>A0A0F9HMG3</accession>
<dbReference type="AlphaFoldDB" id="A0A0F9HMG3"/>
<evidence type="ECO:0000313" key="1">
    <source>
        <dbReference type="EMBL" id="KKL76332.1"/>
    </source>
</evidence>
<organism evidence="1">
    <name type="scientific">marine sediment metagenome</name>
    <dbReference type="NCBI Taxonomy" id="412755"/>
    <lineage>
        <taxon>unclassified sequences</taxon>
        <taxon>metagenomes</taxon>
        <taxon>ecological metagenomes</taxon>
    </lineage>
</organism>
<proteinExistence type="predicted"/>